<evidence type="ECO:0000259" key="7">
    <source>
        <dbReference type="Pfam" id="PF08281"/>
    </source>
</evidence>
<dbReference type="InterPro" id="IPR052704">
    <property type="entry name" value="ECF_Sigma-70_Domain"/>
</dbReference>
<name>A0ABV3EEN5_9ACTN</name>
<dbReference type="RefSeq" id="WP_359988707.1">
    <property type="nucleotide sequence ID" value="NZ_JBEZLS010000032.1"/>
</dbReference>
<dbReference type="Pfam" id="PF04542">
    <property type="entry name" value="Sigma70_r2"/>
    <property type="match status" value="1"/>
</dbReference>
<reference evidence="8 9" key="1">
    <citation type="submission" date="2024-06" db="EMBL/GenBank/DDBJ databases">
        <title>The Natural Products Discovery Center: Release of the First 8490 Sequenced Strains for Exploring Actinobacteria Biosynthetic Diversity.</title>
        <authorList>
            <person name="Kalkreuter E."/>
            <person name="Kautsar S.A."/>
            <person name="Yang D."/>
            <person name="Bader C.D."/>
            <person name="Teijaro C.N."/>
            <person name="Fluegel L."/>
            <person name="Davis C.M."/>
            <person name="Simpson J.R."/>
            <person name="Lauterbach L."/>
            <person name="Steele A.D."/>
            <person name="Gui C."/>
            <person name="Meng S."/>
            <person name="Li G."/>
            <person name="Viehrig K."/>
            <person name="Ye F."/>
            <person name="Su P."/>
            <person name="Kiefer A.F."/>
            <person name="Nichols A."/>
            <person name="Cepeda A.J."/>
            <person name="Yan W."/>
            <person name="Fan B."/>
            <person name="Jiang Y."/>
            <person name="Adhikari A."/>
            <person name="Zheng C.-J."/>
            <person name="Schuster L."/>
            <person name="Cowan T.M."/>
            <person name="Smanski M.J."/>
            <person name="Chevrette M.G."/>
            <person name="De Carvalho L.P.S."/>
            <person name="Shen B."/>
        </authorList>
    </citation>
    <scope>NUCLEOTIDE SEQUENCE [LARGE SCALE GENOMIC DNA]</scope>
    <source>
        <strain evidence="8 9">NPDC048274</strain>
    </source>
</reference>
<evidence type="ECO:0000259" key="6">
    <source>
        <dbReference type="Pfam" id="PF04542"/>
    </source>
</evidence>
<evidence type="ECO:0000256" key="2">
    <source>
        <dbReference type="ARBA" id="ARBA00023015"/>
    </source>
</evidence>
<dbReference type="PANTHER" id="PTHR30173:SF36">
    <property type="entry name" value="ECF RNA POLYMERASE SIGMA FACTOR SIGJ"/>
    <property type="match status" value="1"/>
</dbReference>
<feature type="compositionally biased region" description="Polar residues" evidence="5">
    <location>
        <begin position="1"/>
        <end position="12"/>
    </location>
</feature>
<dbReference type="Pfam" id="PF08281">
    <property type="entry name" value="Sigma70_r4_2"/>
    <property type="match status" value="1"/>
</dbReference>
<dbReference type="SUPFAM" id="SSF88659">
    <property type="entry name" value="Sigma3 and sigma4 domains of RNA polymerase sigma factors"/>
    <property type="match status" value="1"/>
</dbReference>
<keyword evidence="4" id="KW-0804">Transcription</keyword>
<dbReference type="InterPro" id="IPR013324">
    <property type="entry name" value="RNA_pol_sigma_r3/r4-like"/>
</dbReference>
<keyword evidence="2" id="KW-0805">Transcription regulation</keyword>
<dbReference type="InterPro" id="IPR013325">
    <property type="entry name" value="RNA_pol_sigma_r2"/>
</dbReference>
<dbReference type="SUPFAM" id="SSF88946">
    <property type="entry name" value="Sigma2 domain of RNA polymerase sigma factors"/>
    <property type="match status" value="1"/>
</dbReference>
<sequence length="245" mass="27005">MSAPSPETNTPAGTPAARPGEGDLDTALDVFLVQRNRLFSIAYRIVGDASGAEDVVQEAWVRWQLTDRADVQNPAAFLTTTTTRLAINVVQSGRRRHETPSEPGFADLGFHAISDDPMLCAERTAAIESALALLMARLTPDRLAAYVLRKGFDYTYTELAKLLRISAPNARVVVHRAQARLDSERERPIPTESHRRLVTAFRTAADTGNLEELLRLLIPEERVYRLTPPSRRPAGPAHVPARHAA</sequence>
<comment type="similarity">
    <text evidence="1">Belongs to the sigma-70 factor family. ECF subfamily.</text>
</comment>
<gene>
    <name evidence="8" type="ORF">AB0D65_32665</name>
</gene>
<proteinExistence type="inferred from homology"/>
<dbReference type="Proteomes" id="UP001551582">
    <property type="component" value="Unassembled WGS sequence"/>
</dbReference>
<dbReference type="InterPro" id="IPR013249">
    <property type="entry name" value="RNA_pol_sigma70_r4_t2"/>
</dbReference>
<protein>
    <submittedName>
        <fullName evidence="8">Sigma factor</fullName>
    </submittedName>
</protein>
<dbReference type="InterPro" id="IPR007627">
    <property type="entry name" value="RNA_pol_sigma70_r2"/>
</dbReference>
<feature type="domain" description="RNA polymerase sigma factor 70 region 4 type 2" evidence="7">
    <location>
        <begin position="130"/>
        <end position="180"/>
    </location>
</feature>
<evidence type="ECO:0000256" key="3">
    <source>
        <dbReference type="ARBA" id="ARBA00023082"/>
    </source>
</evidence>
<evidence type="ECO:0000313" key="8">
    <source>
        <dbReference type="EMBL" id="MEU9355621.1"/>
    </source>
</evidence>
<comment type="caution">
    <text evidence="8">The sequence shown here is derived from an EMBL/GenBank/DDBJ whole genome shotgun (WGS) entry which is preliminary data.</text>
</comment>
<organism evidence="8 9">
    <name type="scientific">Streptomyces griseoloalbus</name>
    <dbReference type="NCBI Taxonomy" id="67303"/>
    <lineage>
        <taxon>Bacteria</taxon>
        <taxon>Bacillati</taxon>
        <taxon>Actinomycetota</taxon>
        <taxon>Actinomycetes</taxon>
        <taxon>Kitasatosporales</taxon>
        <taxon>Streptomycetaceae</taxon>
        <taxon>Streptomyces</taxon>
    </lineage>
</organism>
<evidence type="ECO:0000256" key="1">
    <source>
        <dbReference type="ARBA" id="ARBA00010641"/>
    </source>
</evidence>
<dbReference type="EMBL" id="JBEZLS010000032">
    <property type="protein sequence ID" value="MEU9355621.1"/>
    <property type="molecule type" value="Genomic_DNA"/>
</dbReference>
<dbReference type="Gene3D" id="1.10.1740.10">
    <property type="match status" value="1"/>
</dbReference>
<dbReference type="Gene3D" id="1.10.10.10">
    <property type="entry name" value="Winged helix-like DNA-binding domain superfamily/Winged helix DNA-binding domain"/>
    <property type="match status" value="1"/>
</dbReference>
<dbReference type="PANTHER" id="PTHR30173">
    <property type="entry name" value="SIGMA 19 FACTOR"/>
    <property type="match status" value="1"/>
</dbReference>
<evidence type="ECO:0000313" key="9">
    <source>
        <dbReference type="Proteomes" id="UP001551582"/>
    </source>
</evidence>
<evidence type="ECO:0000256" key="4">
    <source>
        <dbReference type="ARBA" id="ARBA00023163"/>
    </source>
</evidence>
<keyword evidence="9" id="KW-1185">Reference proteome</keyword>
<evidence type="ECO:0000256" key="5">
    <source>
        <dbReference type="SAM" id="MobiDB-lite"/>
    </source>
</evidence>
<feature type="domain" description="RNA polymerase sigma-70 region 2" evidence="6">
    <location>
        <begin position="35"/>
        <end position="95"/>
    </location>
</feature>
<keyword evidence="3" id="KW-0731">Sigma factor</keyword>
<dbReference type="InterPro" id="IPR036388">
    <property type="entry name" value="WH-like_DNA-bd_sf"/>
</dbReference>
<accession>A0ABV3EEN5</accession>
<feature type="region of interest" description="Disordered" evidence="5">
    <location>
        <begin position="1"/>
        <end position="21"/>
    </location>
</feature>